<evidence type="ECO:0000256" key="8">
    <source>
        <dbReference type="ARBA" id="ARBA00022989"/>
    </source>
</evidence>
<feature type="transmembrane region" description="Helical" evidence="16">
    <location>
        <begin position="701"/>
        <end position="719"/>
    </location>
</feature>
<dbReference type="SUPFAM" id="SSF111418">
    <property type="entry name" value="Hormone receptor domain"/>
    <property type="match status" value="1"/>
</dbReference>
<reference evidence="22" key="1">
    <citation type="submission" date="2016-04" db="UniProtKB">
        <authorList>
            <consortium name="WormBaseParasite"/>
        </authorList>
    </citation>
    <scope>IDENTIFICATION</scope>
</reference>
<evidence type="ECO:0000256" key="11">
    <source>
        <dbReference type="ARBA" id="ARBA00023157"/>
    </source>
</evidence>
<comment type="similarity">
    <text evidence="2">Belongs to the G-protein coupled receptor 2 family. Adhesion G-protein coupled receptor (ADGR) subfamily.</text>
</comment>
<feature type="transmembrane region" description="Helical" evidence="16">
    <location>
        <begin position="605"/>
        <end position="625"/>
    </location>
</feature>
<dbReference type="GO" id="GO:0005886">
    <property type="term" value="C:plasma membrane"/>
    <property type="evidence" value="ECO:0007669"/>
    <property type="project" value="UniProtKB-SubCell"/>
</dbReference>
<evidence type="ECO:0000256" key="3">
    <source>
        <dbReference type="ARBA" id="ARBA00010933"/>
    </source>
</evidence>
<dbReference type="PANTHER" id="PTHR12011:SF465">
    <property type="entry name" value="GPS DOMAIN-CONTAINING PROTEIN"/>
    <property type="match status" value="1"/>
</dbReference>
<dbReference type="FunFam" id="2.60.120.740:FF:000001">
    <property type="entry name" value="Adhesion G protein-coupled receptor L2"/>
    <property type="match status" value="1"/>
</dbReference>
<evidence type="ECO:0000256" key="1">
    <source>
        <dbReference type="ARBA" id="ARBA00004651"/>
    </source>
</evidence>
<feature type="transmembrane region" description="Helical" evidence="16">
    <location>
        <begin position="536"/>
        <end position="557"/>
    </location>
</feature>
<feature type="region of interest" description="Disordered" evidence="15">
    <location>
        <begin position="879"/>
        <end position="929"/>
    </location>
</feature>
<feature type="transmembrane region" description="Helical" evidence="16">
    <location>
        <begin position="500"/>
        <end position="524"/>
    </location>
</feature>
<dbReference type="Gene3D" id="4.10.1240.10">
    <property type="entry name" value="GPCR, family 2, extracellular hormone receptor domain"/>
    <property type="match status" value="1"/>
</dbReference>
<dbReference type="WBParaSite" id="SMUV_0000226501-mRNA-1">
    <property type="protein sequence ID" value="SMUV_0000226501-mRNA-1"/>
    <property type="gene ID" value="SMUV_0000226501"/>
</dbReference>
<feature type="transmembrane region" description="Helical" evidence="16">
    <location>
        <begin position="645"/>
        <end position="672"/>
    </location>
</feature>
<dbReference type="SMART" id="SM00303">
    <property type="entry name" value="GPS"/>
    <property type="match status" value="1"/>
</dbReference>
<dbReference type="InterPro" id="IPR036445">
    <property type="entry name" value="GPCR_2_extracell_dom_sf"/>
</dbReference>
<organism evidence="21 22">
    <name type="scientific">Syphacia muris</name>
    <dbReference type="NCBI Taxonomy" id="451379"/>
    <lineage>
        <taxon>Eukaryota</taxon>
        <taxon>Metazoa</taxon>
        <taxon>Ecdysozoa</taxon>
        <taxon>Nematoda</taxon>
        <taxon>Chromadorea</taxon>
        <taxon>Rhabditida</taxon>
        <taxon>Spirurina</taxon>
        <taxon>Oxyuridomorpha</taxon>
        <taxon>Oxyuroidea</taxon>
        <taxon>Oxyuridae</taxon>
        <taxon>Syphacia</taxon>
    </lineage>
</organism>
<feature type="transmembrane region" description="Helical" evidence="16">
    <location>
        <begin position="725"/>
        <end position="748"/>
    </location>
</feature>
<dbReference type="GO" id="GO:0007166">
    <property type="term" value="P:cell surface receptor signaling pathway"/>
    <property type="evidence" value="ECO:0007669"/>
    <property type="project" value="InterPro"/>
</dbReference>
<evidence type="ECO:0000259" key="19">
    <source>
        <dbReference type="PROSITE" id="PS50228"/>
    </source>
</evidence>
<dbReference type="Gene3D" id="1.20.1070.10">
    <property type="entry name" value="Rhodopsin 7-helix transmembrane proteins"/>
    <property type="match status" value="1"/>
</dbReference>
<sequence>MEPQHNEEVVVCEGDYANFSCPEGKYISLNIANYGRFSLGICNKDGVADWSTTCQNSQTLGILQDFCDGRRVCKFLVDERWFERDPCPGVSKYLEASYSCLRVTTSTTTEFITSSTPIAVTTITTTTIAEKLGKIDSVPSSSHFVTSTNSKACGSRNARGIGWPVTSAGEMARVNCPLNAVGEAKWFCNFDGTWNFSYDLSGCVSEYTKEYIMTSDAGSSFNDDTLSDIISLLNSSCYGGDFIYFAYVLNTTTSILNRAKNKTEIFKLIVDIVSKMFEKNQELTWNDLLPERRRKVANSLMDTIEAAGAIVALSLSNEARVKAWETNSAVFEISNVEVKEYVKFPRNNISRDSVDLPQEALEFKLLIGLHLGDARVIYASYKTVQQYMFPKPRVMKDGSIIRRMLGSNVVSVSLVGRDGAIKSAHEFNTAVVLTFTTKDRKDFSSPSCVWWNSEIMEWSQEGCRLQKSNHSHTVCNCYHLTHFAVIMDFRGDSIPERHEIILTALTYAGCTLSIICLFFAIIVFQCFGRRGGDRTFIHKNLCLSLLVAEGTFLFGIWQTENKFYCSIIAALLHYSFLVALMWMLLEGVELYRMLVEVFSVSSRKLYFFLVGFGCPAIVVGISMWADFGSYGTNEYCWLKPGSNCFMFAFTVPVSGVMFFNFAFLIMTFRIVGKSRNSPVRYKCKDGGVTTLEDIGKWVKGATALIFLLGLTWIFGFFWVNGQNILFAYLFTIFNALQGFSIFILHVVYNDRLQDDIREWARHSSWAPRCLRGSSKRLSTAPYMPGSRMPYNPSSNSSTGSDLLRLKILMGRSAEYSPLTESQRAGICPNYNRRGVYDYATIPYETMCSQPFLQSSYFNQVKQYPMRPFIYNEEAAHFRPPPNFPPPPPPAPGVGGIVNSPRPHSSTLTKVSDDSAYSDGSSNFHFPSESNSSGMLLRMDLTRNPPVFVEGI</sequence>
<keyword evidence="10 16" id="KW-0472">Membrane</keyword>
<dbReference type="Gene3D" id="2.60.120.740">
    <property type="match status" value="1"/>
</dbReference>
<evidence type="ECO:0000256" key="12">
    <source>
        <dbReference type="ARBA" id="ARBA00023170"/>
    </source>
</evidence>
<accession>A0A158R432</accession>
<feature type="domain" description="SUEL-type lectin" evidence="19">
    <location>
        <begin position="11"/>
        <end position="101"/>
    </location>
</feature>
<evidence type="ECO:0000256" key="16">
    <source>
        <dbReference type="SAM" id="Phobius"/>
    </source>
</evidence>
<keyword evidence="12" id="KW-0675">Receptor</keyword>
<evidence type="ECO:0000259" key="17">
    <source>
        <dbReference type="PROSITE" id="PS50221"/>
    </source>
</evidence>
<dbReference type="FunFam" id="1.20.1070.10:FF:000058">
    <property type="entry name" value="Adhesion G protein-coupled receptor F5"/>
    <property type="match status" value="1"/>
</dbReference>
<evidence type="ECO:0000256" key="6">
    <source>
        <dbReference type="ARBA" id="ARBA00022729"/>
    </source>
</evidence>
<feature type="domain" description="G-protein coupled receptors family 2 profile 2" evidence="20">
    <location>
        <begin position="502"/>
        <end position="749"/>
    </location>
</feature>
<dbReference type="STRING" id="451379.A0A158R432"/>
<dbReference type="GO" id="GO:0030246">
    <property type="term" value="F:carbohydrate binding"/>
    <property type="evidence" value="ECO:0007669"/>
    <property type="project" value="UniProtKB-KW"/>
</dbReference>
<keyword evidence="8 16" id="KW-1133">Transmembrane helix</keyword>
<name>A0A158R432_9BILA</name>
<dbReference type="PROSITE" id="PS50228">
    <property type="entry name" value="SUEL_LECTIN"/>
    <property type="match status" value="1"/>
</dbReference>
<feature type="compositionally biased region" description="Pro residues" evidence="15">
    <location>
        <begin position="879"/>
        <end position="891"/>
    </location>
</feature>
<evidence type="ECO:0000256" key="2">
    <source>
        <dbReference type="ARBA" id="ARBA00007343"/>
    </source>
</evidence>
<dbReference type="PANTHER" id="PTHR12011">
    <property type="entry name" value="ADHESION G-PROTEIN COUPLED RECEPTOR"/>
    <property type="match status" value="1"/>
</dbReference>
<evidence type="ECO:0000256" key="5">
    <source>
        <dbReference type="ARBA" id="ARBA00022692"/>
    </source>
</evidence>
<dbReference type="InterPro" id="IPR057244">
    <property type="entry name" value="GAIN_B"/>
</dbReference>
<keyword evidence="14" id="KW-0807">Transducer</keyword>
<evidence type="ECO:0000256" key="10">
    <source>
        <dbReference type="ARBA" id="ARBA00023136"/>
    </source>
</evidence>
<dbReference type="SMART" id="SM00008">
    <property type="entry name" value="HormR"/>
    <property type="match status" value="1"/>
</dbReference>
<dbReference type="PRINTS" id="PR00249">
    <property type="entry name" value="GPCRSECRETIN"/>
</dbReference>
<evidence type="ECO:0000259" key="18">
    <source>
        <dbReference type="PROSITE" id="PS50227"/>
    </source>
</evidence>
<feature type="domain" description="GAIN-B" evidence="17">
    <location>
        <begin position="327"/>
        <end position="493"/>
    </location>
</feature>
<keyword evidence="11" id="KW-1015">Disulfide bond</keyword>
<evidence type="ECO:0000256" key="7">
    <source>
        <dbReference type="ARBA" id="ARBA00022734"/>
    </source>
</evidence>
<dbReference type="Pfam" id="PF01825">
    <property type="entry name" value="GPS"/>
    <property type="match status" value="1"/>
</dbReference>
<dbReference type="PROSITE" id="PS50221">
    <property type="entry name" value="GAIN_B"/>
    <property type="match status" value="1"/>
</dbReference>
<dbReference type="Pfam" id="PF02140">
    <property type="entry name" value="SUEL_Lectin"/>
    <property type="match status" value="1"/>
</dbReference>
<keyword evidence="5 16" id="KW-0812">Transmembrane</keyword>
<dbReference type="PROSITE" id="PS50227">
    <property type="entry name" value="G_PROTEIN_RECEP_F2_3"/>
    <property type="match status" value="1"/>
</dbReference>
<feature type="transmembrane region" description="Helical" evidence="16">
    <location>
        <begin position="563"/>
        <end position="585"/>
    </location>
</feature>
<evidence type="ECO:0000256" key="4">
    <source>
        <dbReference type="ARBA" id="ARBA00022475"/>
    </source>
</evidence>
<dbReference type="InterPro" id="IPR000203">
    <property type="entry name" value="GPS"/>
</dbReference>
<protein>
    <submittedName>
        <fullName evidence="22">Latrophilin Cirl</fullName>
    </submittedName>
</protein>
<evidence type="ECO:0000313" key="22">
    <source>
        <dbReference type="WBParaSite" id="SMUV_0000226501-mRNA-1"/>
    </source>
</evidence>
<comment type="similarity">
    <text evidence="3">Belongs to the G-protein coupled receptor 2 family. LN-TM7 subfamily.</text>
</comment>
<comment type="subcellular location">
    <subcellularLocation>
        <location evidence="1">Cell membrane</location>
        <topology evidence="1">Multi-pass membrane protein</topology>
    </subcellularLocation>
</comment>
<keyword evidence="21" id="KW-1185">Reference proteome</keyword>
<dbReference type="InterPro" id="IPR001879">
    <property type="entry name" value="GPCR_2_extracellular_dom"/>
</dbReference>
<keyword evidence="4" id="KW-1003">Cell membrane</keyword>
<dbReference type="InterPro" id="IPR017981">
    <property type="entry name" value="GPCR_2-like_7TM"/>
</dbReference>
<dbReference type="InterPro" id="IPR000832">
    <property type="entry name" value="GPCR_2_secretin-like"/>
</dbReference>
<dbReference type="InterPro" id="IPR000922">
    <property type="entry name" value="Lectin_gal-bd_dom"/>
</dbReference>
<dbReference type="Proteomes" id="UP000046393">
    <property type="component" value="Unplaced"/>
</dbReference>
<dbReference type="Pfam" id="PF16489">
    <property type="entry name" value="GAIN"/>
    <property type="match status" value="1"/>
</dbReference>
<dbReference type="InterPro" id="IPR032471">
    <property type="entry name" value="AGRL2-4_GAIN_subdom_A"/>
</dbReference>
<keyword evidence="6" id="KW-0732">Signal</keyword>
<dbReference type="InterPro" id="IPR046338">
    <property type="entry name" value="GAIN_dom_sf"/>
</dbReference>
<evidence type="ECO:0000256" key="9">
    <source>
        <dbReference type="ARBA" id="ARBA00023040"/>
    </source>
</evidence>
<evidence type="ECO:0000256" key="15">
    <source>
        <dbReference type="SAM" id="MobiDB-lite"/>
    </source>
</evidence>
<evidence type="ECO:0000259" key="20">
    <source>
        <dbReference type="PROSITE" id="PS50261"/>
    </source>
</evidence>
<dbReference type="CDD" id="cd22839">
    <property type="entry name" value="Gal_Rha_Lectin_LAT1"/>
    <property type="match status" value="1"/>
</dbReference>
<dbReference type="Gene3D" id="2.60.220.50">
    <property type="match status" value="1"/>
</dbReference>
<dbReference type="AlphaFoldDB" id="A0A158R432"/>
<dbReference type="GO" id="GO:0004930">
    <property type="term" value="F:G protein-coupled receptor activity"/>
    <property type="evidence" value="ECO:0007669"/>
    <property type="project" value="UniProtKB-KW"/>
</dbReference>
<keyword evidence="9" id="KW-0297">G-protein coupled receptor</keyword>
<proteinExistence type="inferred from homology"/>
<feature type="domain" description="G-protein coupled receptors family 2 profile 1" evidence="18">
    <location>
        <begin position="153"/>
        <end position="207"/>
    </location>
</feature>
<feature type="compositionally biased region" description="Polar residues" evidence="15">
    <location>
        <begin position="917"/>
        <end position="929"/>
    </location>
</feature>
<dbReference type="PROSITE" id="PS50261">
    <property type="entry name" value="G_PROTEIN_RECEP_F2_4"/>
    <property type="match status" value="1"/>
</dbReference>
<keyword evidence="13" id="KW-0325">Glycoprotein</keyword>
<dbReference type="Pfam" id="PF02793">
    <property type="entry name" value="HRM"/>
    <property type="match status" value="1"/>
</dbReference>
<keyword evidence="7" id="KW-0430">Lectin</keyword>
<evidence type="ECO:0000256" key="13">
    <source>
        <dbReference type="ARBA" id="ARBA00023180"/>
    </source>
</evidence>
<evidence type="ECO:0000313" key="21">
    <source>
        <dbReference type="Proteomes" id="UP000046393"/>
    </source>
</evidence>
<dbReference type="InterPro" id="IPR043159">
    <property type="entry name" value="Lectin_gal-bd_sf"/>
</dbReference>
<evidence type="ECO:0000256" key="14">
    <source>
        <dbReference type="ARBA" id="ARBA00023224"/>
    </source>
</evidence>
<dbReference type="Pfam" id="PF00002">
    <property type="entry name" value="7tm_2"/>
    <property type="match status" value="1"/>
</dbReference>